<sequence>MAAPRGTERPPCCRPAACANFGEVSFPASGGTRGRRRRGGEGGARRPPGQHRDARSRSESGNDEGPPRTDGSRPATGRAGAAGGAAPYSPRALGRSAAQTA</sequence>
<evidence type="ECO:0000256" key="1">
    <source>
        <dbReference type="SAM" id="MobiDB-lite"/>
    </source>
</evidence>
<reference evidence="2 3" key="1">
    <citation type="submission" date="2018-01" db="EMBL/GenBank/DDBJ databases">
        <title>Comparison of the Chinese Bamboo Partridge and Red Junglefowl genome sequences highlights the importance of demography in genome evolution.</title>
        <authorList>
            <person name="Tiley G.P."/>
            <person name="Kimball R.T."/>
            <person name="Braun E.L."/>
            <person name="Burleigh J.G."/>
        </authorList>
    </citation>
    <scope>NUCLEOTIDE SEQUENCE [LARGE SCALE GENOMIC DNA]</scope>
    <source>
        <strain evidence="2">RTK389</strain>
        <tissue evidence="2">Blood</tissue>
    </source>
</reference>
<gene>
    <name evidence="2" type="ORF">CIB84_017133</name>
</gene>
<evidence type="ECO:0000313" key="3">
    <source>
        <dbReference type="Proteomes" id="UP000237246"/>
    </source>
</evidence>
<feature type="compositionally biased region" description="Low complexity" evidence="1">
    <location>
        <begin position="72"/>
        <end position="92"/>
    </location>
</feature>
<keyword evidence="3" id="KW-1185">Reference proteome</keyword>
<feature type="compositionally biased region" description="Basic and acidic residues" evidence="1">
    <location>
        <begin position="39"/>
        <end position="71"/>
    </location>
</feature>
<proteinExistence type="predicted"/>
<dbReference type="EMBL" id="PPHD01108772">
    <property type="protein sequence ID" value="POI19123.1"/>
    <property type="molecule type" value="Genomic_DNA"/>
</dbReference>
<name>A0A2P4S4U9_BAMTH</name>
<accession>A0A2P4S4U9</accession>
<feature type="region of interest" description="Disordered" evidence="1">
    <location>
        <begin position="21"/>
        <end position="101"/>
    </location>
</feature>
<protein>
    <submittedName>
        <fullName evidence="2">Uncharacterized protein</fullName>
    </submittedName>
</protein>
<dbReference type="Proteomes" id="UP000237246">
    <property type="component" value="Unassembled WGS sequence"/>
</dbReference>
<comment type="caution">
    <text evidence="2">The sequence shown here is derived from an EMBL/GenBank/DDBJ whole genome shotgun (WGS) entry which is preliminary data.</text>
</comment>
<dbReference type="AlphaFoldDB" id="A0A2P4S4U9"/>
<organism evidence="2 3">
    <name type="scientific">Bambusicola thoracicus</name>
    <name type="common">Chinese bamboo-partridge</name>
    <name type="synonym">Perdix thoracica</name>
    <dbReference type="NCBI Taxonomy" id="9083"/>
    <lineage>
        <taxon>Eukaryota</taxon>
        <taxon>Metazoa</taxon>
        <taxon>Chordata</taxon>
        <taxon>Craniata</taxon>
        <taxon>Vertebrata</taxon>
        <taxon>Euteleostomi</taxon>
        <taxon>Archelosauria</taxon>
        <taxon>Archosauria</taxon>
        <taxon>Dinosauria</taxon>
        <taxon>Saurischia</taxon>
        <taxon>Theropoda</taxon>
        <taxon>Coelurosauria</taxon>
        <taxon>Aves</taxon>
        <taxon>Neognathae</taxon>
        <taxon>Galloanserae</taxon>
        <taxon>Galliformes</taxon>
        <taxon>Phasianidae</taxon>
        <taxon>Perdicinae</taxon>
        <taxon>Bambusicola</taxon>
    </lineage>
</organism>
<evidence type="ECO:0000313" key="2">
    <source>
        <dbReference type="EMBL" id="POI19123.1"/>
    </source>
</evidence>